<evidence type="ECO:0000256" key="7">
    <source>
        <dbReference type="PIRSR" id="PIRSR000097-3"/>
    </source>
</evidence>
<dbReference type="AlphaFoldDB" id="A0A0S3PY64"/>
<evidence type="ECO:0000256" key="4">
    <source>
        <dbReference type="ARBA" id="ARBA00049445"/>
    </source>
</evidence>
<gene>
    <name evidence="9" type="primary">dkgB</name>
    <name evidence="9" type="ORF">GJW-30_1_03380</name>
</gene>
<dbReference type="GO" id="GO:1990002">
    <property type="term" value="F:methylglyoxal reductase (NADPH) (acetol producing) activity"/>
    <property type="evidence" value="ECO:0007669"/>
    <property type="project" value="TreeGrafter"/>
</dbReference>
<dbReference type="PIRSF" id="PIRSF000097">
    <property type="entry name" value="AKR"/>
    <property type="match status" value="1"/>
</dbReference>
<evidence type="ECO:0000259" key="8">
    <source>
        <dbReference type="Pfam" id="PF00248"/>
    </source>
</evidence>
<evidence type="ECO:0000256" key="3">
    <source>
        <dbReference type="ARBA" id="ARBA00023002"/>
    </source>
</evidence>
<evidence type="ECO:0000313" key="9">
    <source>
        <dbReference type="EMBL" id="BAT60830.1"/>
    </source>
</evidence>
<dbReference type="Pfam" id="PF00248">
    <property type="entry name" value="Aldo_ket_red"/>
    <property type="match status" value="1"/>
</dbReference>
<dbReference type="EMBL" id="AP014946">
    <property type="protein sequence ID" value="BAT60830.1"/>
    <property type="molecule type" value="Genomic_DNA"/>
</dbReference>
<dbReference type="Proteomes" id="UP000236884">
    <property type="component" value="Chromosome"/>
</dbReference>
<evidence type="ECO:0000256" key="6">
    <source>
        <dbReference type="PIRSR" id="PIRSR000097-2"/>
    </source>
</evidence>
<protein>
    <submittedName>
        <fullName evidence="9">2,5-diketo-D-gluconic acid reductase B</fullName>
        <ecNumber evidence="9">1.1.1.346</ecNumber>
    </submittedName>
</protein>
<evidence type="ECO:0000256" key="5">
    <source>
        <dbReference type="PIRSR" id="PIRSR000097-1"/>
    </source>
</evidence>
<accession>A0A0S3PY64</accession>
<dbReference type="PANTHER" id="PTHR43827:SF3">
    <property type="entry name" value="NADP-DEPENDENT OXIDOREDUCTASE DOMAIN-CONTAINING PROTEIN"/>
    <property type="match status" value="1"/>
</dbReference>
<dbReference type="PROSITE" id="PS00798">
    <property type="entry name" value="ALDOKETO_REDUCTASE_1"/>
    <property type="match status" value="1"/>
</dbReference>
<dbReference type="GO" id="GO:0051596">
    <property type="term" value="P:methylglyoxal catabolic process"/>
    <property type="evidence" value="ECO:0007669"/>
    <property type="project" value="TreeGrafter"/>
</dbReference>
<dbReference type="EC" id="1.1.1.346" evidence="9"/>
<dbReference type="PROSITE" id="PS00063">
    <property type="entry name" value="ALDOKETO_REDUCTASE_3"/>
    <property type="match status" value="1"/>
</dbReference>
<dbReference type="PRINTS" id="PR00069">
    <property type="entry name" value="ALDKETRDTASE"/>
</dbReference>
<dbReference type="OrthoDB" id="9804790at2"/>
<reference evidence="9 10" key="1">
    <citation type="submission" date="2015-08" db="EMBL/GenBank/DDBJ databases">
        <title>Investigation of the bacterial diversity of lava forest soil.</title>
        <authorList>
            <person name="Lee J.S."/>
        </authorList>
    </citation>
    <scope>NUCLEOTIDE SEQUENCE [LARGE SCALE GENOMIC DNA]</scope>
    <source>
        <strain evidence="9 10">GJW-30</strain>
    </source>
</reference>
<feature type="site" description="Lowers pKa of active site Tyr" evidence="7">
    <location>
        <position position="73"/>
    </location>
</feature>
<evidence type="ECO:0000313" key="10">
    <source>
        <dbReference type="Proteomes" id="UP000236884"/>
    </source>
</evidence>
<dbReference type="RefSeq" id="WP_096357387.1">
    <property type="nucleotide sequence ID" value="NZ_AP014946.1"/>
</dbReference>
<dbReference type="SUPFAM" id="SSF51430">
    <property type="entry name" value="NAD(P)-linked oxidoreductase"/>
    <property type="match status" value="1"/>
</dbReference>
<keyword evidence="10" id="KW-1185">Reference proteome</keyword>
<dbReference type="CDD" id="cd19140">
    <property type="entry name" value="AKR_AKR3F3"/>
    <property type="match status" value="1"/>
</dbReference>
<dbReference type="Gene3D" id="3.20.20.100">
    <property type="entry name" value="NADP-dependent oxidoreductase domain"/>
    <property type="match status" value="1"/>
</dbReference>
<keyword evidence="2" id="KW-0521">NADP</keyword>
<feature type="active site" description="Proton donor" evidence="5">
    <location>
        <position position="48"/>
    </location>
</feature>
<proteinExistence type="inferred from homology"/>
<evidence type="ECO:0000256" key="2">
    <source>
        <dbReference type="ARBA" id="ARBA00022857"/>
    </source>
</evidence>
<dbReference type="KEGG" id="vgo:GJW-30_1_03380"/>
<feature type="domain" description="NADP-dependent oxidoreductase" evidence="8">
    <location>
        <begin position="15"/>
        <end position="255"/>
    </location>
</feature>
<organism evidence="9 10">
    <name type="scientific">Variibacter gotjawalensis</name>
    <dbReference type="NCBI Taxonomy" id="1333996"/>
    <lineage>
        <taxon>Bacteria</taxon>
        <taxon>Pseudomonadati</taxon>
        <taxon>Pseudomonadota</taxon>
        <taxon>Alphaproteobacteria</taxon>
        <taxon>Hyphomicrobiales</taxon>
        <taxon>Nitrobacteraceae</taxon>
        <taxon>Variibacter</taxon>
    </lineage>
</organism>
<dbReference type="InterPro" id="IPR018170">
    <property type="entry name" value="Aldo/ket_reductase_CS"/>
</dbReference>
<comment type="catalytic activity">
    <reaction evidence="4">
        <text>hydroxyacetone + NADP(+) = methylglyoxal + NADPH + H(+)</text>
        <dbReference type="Rhea" id="RHEA:27986"/>
        <dbReference type="ChEBI" id="CHEBI:15378"/>
        <dbReference type="ChEBI" id="CHEBI:17158"/>
        <dbReference type="ChEBI" id="CHEBI:27957"/>
        <dbReference type="ChEBI" id="CHEBI:57783"/>
        <dbReference type="ChEBI" id="CHEBI:58349"/>
    </reaction>
</comment>
<feature type="binding site" evidence="6">
    <location>
        <position position="106"/>
    </location>
    <ligand>
        <name>substrate</name>
    </ligand>
</feature>
<dbReference type="PANTHER" id="PTHR43827">
    <property type="entry name" value="2,5-DIKETO-D-GLUCONIC ACID REDUCTASE"/>
    <property type="match status" value="1"/>
</dbReference>
<dbReference type="FunFam" id="3.20.20.100:FF:000002">
    <property type="entry name" value="2,5-diketo-D-gluconic acid reductase A"/>
    <property type="match status" value="1"/>
</dbReference>
<keyword evidence="3 9" id="KW-0560">Oxidoreductase</keyword>
<dbReference type="InterPro" id="IPR023210">
    <property type="entry name" value="NADP_OxRdtase_dom"/>
</dbReference>
<dbReference type="InterPro" id="IPR020471">
    <property type="entry name" value="AKR"/>
</dbReference>
<sequence>MKNAITAHGATIPLIGLGTWQLSGDNCVQMVSEALKLGYRHIDTAAMYGNEVEVGDGMRASGVKREDVFLTTKVWRDNLHAKDFRGSVEASLKKLKLPYVDLILIHWPNESVPLKETLGAMAEVKRAGLAKHIGVSNFTVKLLDEAVKLSAEPIVNNQVELHPFLDQSKVIAACQKHGISVTAYCPIARGSAAGDKVLAKVGAAHGKSAAQVSLRYLVQQGIIAIPRTSKAARLKENLAALDFTLTDAEMATVHGLAHREGRVVNLAHAPAWD</sequence>
<comment type="similarity">
    <text evidence="1">Belongs to the aldo/keto reductase family.</text>
</comment>
<name>A0A0S3PY64_9BRAD</name>
<evidence type="ECO:0000256" key="1">
    <source>
        <dbReference type="ARBA" id="ARBA00007905"/>
    </source>
</evidence>
<dbReference type="PROSITE" id="PS00062">
    <property type="entry name" value="ALDOKETO_REDUCTASE_2"/>
    <property type="match status" value="1"/>
</dbReference>
<dbReference type="InterPro" id="IPR036812">
    <property type="entry name" value="NAD(P)_OxRdtase_dom_sf"/>
</dbReference>